<proteinExistence type="predicted"/>
<evidence type="ECO:0000259" key="1">
    <source>
        <dbReference type="SMART" id="SM00481"/>
    </source>
</evidence>
<name>A0A1H1Z3P0_9ACTN</name>
<dbReference type="InterPro" id="IPR052018">
    <property type="entry name" value="PHP_domain"/>
</dbReference>
<organism evidence="2 3">
    <name type="scientific">Microlunatus soli</name>
    <dbReference type="NCBI Taxonomy" id="630515"/>
    <lineage>
        <taxon>Bacteria</taxon>
        <taxon>Bacillati</taxon>
        <taxon>Actinomycetota</taxon>
        <taxon>Actinomycetes</taxon>
        <taxon>Propionibacteriales</taxon>
        <taxon>Propionibacteriaceae</taxon>
        <taxon>Microlunatus</taxon>
    </lineage>
</organism>
<protein>
    <recommendedName>
        <fullName evidence="1">Polymerase/histidinol phosphatase N-terminal domain-containing protein</fullName>
    </recommendedName>
</protein>
<dbReference type="CDD" id="cd07432">
    <property type="entry name" value="PHP_HisPPase"/>
    <property type="match status" value="1"/>
</dbReference>
<dbReference type="NCBIfam" id="NF038032">
    <property type="entry name" value="CehA_McbA_metalo"/>
    <property type="match status" value="1"/>
</dbReference>
<keyword evidence="3" id="KW-1185">Reference proteome</keyword>
<dbReference type="EMBL" id="LT629772">
    <property type="protein sequence ID" value="SDT28364.1"/>
    <property type="molecule type" value="Genomic_DNA"/>
</dbReference>
<evidence type="ECO:0000313" key="3">
    <source>
        <dbReference type="Proteomes" id="UP000199103"/>
    </source>
</evidence>
<dbReference type="STRING" id="630515.SAMN04489812_4965"/>
<dbReference type="GO" id="GO:0004534">
    <property type="term" value="F:5'-3' RNA exonuclease activity"/>
    <property type="evidence" value="ECO:0007669"/>
    <property type="project" value="TreeGrafter"/>
</dbReference>
<dbReference type="Proteomes" id="UP000199103">
    <property type="component" value="Chromosome I"/>
</dbReference>
<dbReference type="PANTHER" id="PTHR42924:SF3">
    <property type="entry name" value="POLYMERASE_HISTIDINOL PHOSPHATASE N-TERMINAL DOMAIN-CONTAINING PROTEIN"/>
    <property type="match status" value="1"/>
</dbReference>
<dbReference type="AlphaFoldDB" id="A0A1H1Z3P0"/>
<evidence type="ECO:0000313" key="2">
    <source>
        <dbReference type="EMBL" id="SDT28364.1"/>
    </source>
</evidence>
<dbReference type="SMART" id="SM00481">
    <property type="entry name" value="POLIIIAc"/>
    <property type="match status" value="1"/>
</dbReference>
<sequence>MTVREDGVWSETLDLTEVKIDNARRSTGTAGRSTGTVRGHLAPGAPDWVYLPVTVPHRAVDADRVTWIAARYDYSRPEVADGAIGNAADLGVFDPRGCELGGTGFRGWSGGARAEFVITEASATPGYLPGPIPAGTWYVVLAPYTVAADGMDFTVQVEIGSGTPPADLAGTALPRRTDHPAQLITGRGAGWYRGDSHLHTVYSDGKRTPADVAALARGRSLDFMISTDHNTPASHGTWGEHAGDDLLIITGEEVTTRNGHLLALGIEPDSWIDWRFRAVDDQLPRFVDSIHDHGGIAVAAHPYGGCIGCFWRFGFDHVDAVEVWNGPWNIGNEAAVATWDNLLVAGGSSGRWLPAIGNSDAHADPDVVGLPQTVVRAEQLGRRQILAGIAAGHSWIAESADLELDLVATAGDHSAGIGERLTVNRQTSVTVSVRVAGLAAGTIRLITDQGPMHVQPLATDGVTEVSWQTTGSLTGYVRVEVRHPVDDPAFPFGRMAALTNPIRLR</sequence>
<gene>
    <name evidence="2" type="ORF">SAMN04489812_4965</name>
</gene>
<dbReference type="GO" id="GO:0035312">
    <property type="term" value="F:5'-3' DNA exonuclease activity"/>
    <property type="evidence" value="ECO:0007669"/>
    <property type="project" value="TreeGrafter"/>
</dbReference>
<feature type="domain" description="Polymerase/histidinol phosphatase N-terminal" evidence="1">
    <location>
        <begin position="194"/>
        <end position="258"/>
    </location>
</feature>
<dbReference type="InterPro" id="IPR003141">
    <property type="entry name" value="Pol/His_phosphatase_N"/>
</dbReference>
<reference evidence="2 3" key="1">
    <citation type="submission" date="2016-10" db="EMBL/GenBank/DDBJ databases">
        <authorList>
            <person name="de Groot N.N."/>
        </authorList>
    </citation>
    <scope>NUCLEOTIDE SEQUENCE [LARGE SCALE GENOMIC DNA]</scope>
    <source>
        <strain evidence="2 3">DSM 21800</strain>
    </source>
</reference>
<dbReference type="OrthoDB" id="9804333at2"/>
<dbReference type="RefSeq" id="WP_091528518.1">
    <property type="nucleotide sequence ID" value="NZ_LT629772.1"/>
</dbReference>
<dbReference type="Gene3D" id="3.20.20.140">
    <property type="entry name" value="Metal-dependent hydrolases"/>
    <property type="match status" value="1"/>
</dbReference>
<dbReference type="InterPro" id="IPR016195">
    <property type="entry name" value="Pol/histidinol_Pase-like"/>
</dbReference>
<dbReference type="SUPFAM" id="SSF89550">
    <property type="entry name" value="PHP domain-like"/>
    <property type="match status" value="1"/>
</dbReference>
<dbReference type="PANTHER" id="PTHR42924">
    <property type="entry name" value="EXONUCLEASE"/>
    <property type="match status" value="1"/>
</dbReference>
<accession>A0A1H1Z3P0</accession>